<accession>A0A812QRR5</accession>
<dbReference type="AlphaFoldDB" id="A0A812QRR5"/>
<sequence length="477" mass="52191">MWRRSLCDYTRRFKAKVRLILGEAASTESVVVSQASHMPGWESSDPMTTGGTVWDSALLLARHLADSPEWAGRSPVLELGAGTGLAGLVARKLGAPRLMLTDLPSLVPLLQANLELNGEVAACTAQPLLWQQAETSWLSQGHDFSRVLMSDVLYHEPQYEPLLNVLQVVARFFRGTPPLKVLWAQEAHQPELLARMQRSLEEEGWAIQLITSVDDALGSEICLFELTTAPTTSAPARHEGAPLPFLGQTPAHLDPKKNVAEVAFAQEDAAQDRPTKMAPDVATARILELLKGAGQLKVIQCWSIVGNGSQSRTERKQEWAIEVASENDRCLASFGWAGGAQLCLSNAFAQADELEAKAQDLIDSGVYTKDDAAVQCIRTIAKATEEREALMRRQWCDIDFQQGEEANKELVKHLERDFATQLAKTAVRQEQDATDTPWYNIKLSTGALQGKVYLGAEVGGDGVELTGHDDESGLASW</sequence>
<dbReference type="EMBL" id="CAJNIZ010017602">
    <property type="protein sequence ID" value="CAE7400459.1"/>
    <property type="molecule type" value="Genomic_DNA"/>
</dbReference>
<dbReference type="Pfam" id="PF10294">
    <property type="entry name" value="Methyltransf_16"/>
    <property type="match status" value="1"/>
</dbReference>
<dbReference type="InterPro" id="IPR019410">
    <property type="entry name" value="Methyltransf_16"/>
</dbReference>
<dbReference type="OrthoDB" id="407325at2759"/>
<organism evidence="1 2">
    <name type="scientific">Symbiodinium pilosum</name>
    <name type="common">Dinoflagellate</name>
    <dbReference type="NCBI Taxonomy" id="2952"/>
    <lineage>
        <taxon>Eukaryota</taxon>
        <taxon>Sar</taxon>
        <taxon>Alveolata</taxon>
        <taxon>Dinophyceae</taxon>
        <taxon>Suessiales</taxon>
        <taxon>Symbiodiniaceae</taxon>
        <taxon>Symbiodinium</taxon>
    </lineage>
</organism>
<dbReference type="PANTHER" id="PTHR14614">
    <property type="entry name" value="HEPATOCELLULAR CARCINOMA-ASSOCIATED ANTIGEN"/>
    <property type="match status" value="1"/>
</dbReference>
<reference evidence="1" key="1">
    <citation type="submission" date="2021-02" db="EMBL/GenBank/DDBJ databases">
        <authorList>
            <person name="Dougan E. K."/>
            <person name="Rhodes N."/>
            <person name="Thang M."/>
            <person name="Chan C."/>
        </authorList>
    </citation>
    <scope>NUCLEOTIDE SEQUENCE</scope>
</reference>
<dbReference type="InterPro" id="IPR029063">
    <property type="entry name" value="SAM-dependent_MTases_sf"/>
</dbReference>
<keyword evidence="2" id="KW-1185">Reference proteome</keyword>
<dbReference type="Proteomes" id="UP000649617">
    <property type="component" value="Unassembled WGS sequence"/>
</dbReference>
<dbReference type="Gene3D" id="3.40.50.150">
    <property type="entry name" value="Vaccinia Virus protein VP39"/>
    <property type="match status" value="1"/>
</dbReference>
<evidence type="ECO:0000313" key="2">
    <source>
        <dbReference type="Proteomes" id="UP000649617"/>
    </source>
</evidence>
<proteinExistence type="predicted"/>
<dbReference type="SUPFAM" id="SSF53335">
    <property type="entry name" value="S-adenosyl-L-methionine-dependent methyltransferases"/>
    <property type="match status" value="1"/>
</dbReference>
<evidence type="ECO:0000313" key="1">
    <source>
        <dbReference type="EMBL" id="CAE7400459.1"/>
    </source>
</evidence>
<gene>
    <name evidence="1" type="primary">VCPKMT</name>
    <name evidence="1" type="ORF">SPIL2461_LOCUS9875</name>
</gene>
<dbReference type="PANTHER" id="PTHR14614:SF132">
    <property type="entry name" value="PROTEIN-LYSINE METHYLTRANSFERASE C42C1.13"/>
    <property type="match status" value="1"/>
</dbReference>
<comment type="caution">
    <text evidence="1">The sequence shown here is derived from an EMBL/GenBank/DDBJ whole genome shotgun (WGS) entry which is preliminary data.</text>
</comment>
<name>A0A812QRR5_SYMPI</name>
<protein>
    <submittedName>
        <fullName evidence="1">VCPKMT protein</fullName>
    </submittedName>
</protein>